<evidence type="ECO:0000259" key="5">
    <source>
        <dbReference type="SMART" id="SM00704"/>
    </source>
</evidence>
<evidence type="ECO:0000256" key="4">
    <source>
        <dbReference type="ARBA" id="ARBA00023014"/>
    </source>
</evidence>
<sequence length="101" mass="10651">MVGYAMSDEGLKVVVGAGEESASENVPAVKITVRPNGPFRVEGPIQLVDVNGQEWDLTGKPAISLCRCGLSSKRPFCDGTHGREGWKCDASPIPVEPVAQG</sequence>
<keyword evidence="4" id="KW-0411">Iron-sulfur</keyword>
<keyword evidence="3" id="KW-0408">Iron</keyword>
<evidence type="ECO:0000313" key="7">
    <source>
        <dbReference type="Proteomes" id="UP000289437"/>
    </source>
</evidence>
<dbReference type="InterPro" id="IPR042216">
    <property type="entry name" value="MitoNEET_CISD"/>
</dbReference>
<dbReference type="Pfam" id="PF09360">
    <property type="entry name" value="zf-CDGSH"/>
    <property type="match status" value="1"/>
</dbReference>
<dbReference type="GO" id="GO:0046872">
    <property type="term" value="F:metal ion binding"/>
    <property type="evidence" value="ECO:0007669"/>
    <property type="project" value="UniProtKB-KW"/>
</dbReference>
<name>A0A4Q0T0D0_9BACT</name>
<accession>A0A4Q0T0D0</accession>
<dbReference type="Proteomes" id="UP000289437">
    <property type="component" value="Unassembled WGS sequence"/>
</dbReference>
<dbReference type="EMBL" id="RDSM01000001">
    <property type="protein sequence ID" value="RXH57043.1"/>
    <property type="molecule type" value="Genomic_DNA"/>
</dbReference>
<reference evidence="6 7" key="1">
    <citation type="submission" date="2018-11" db="EMBL/GenBank/DDBJ databases">
        <authorList>
            <person name="Mardanov A.V."/>
            <person name="Ravin N.V."/>
            <person name="Dedysh S.N."/>
        </authorList>
    </citation>
    <scope>NUCLEOTIDE SEQUENCE [LARGE SCALE GENOMIC DNA]</scope>
    <source>
        <strain evidence="6 7">AF10</strain>
    </source>
</reference>
<dbReference type="GO" id="GO:0005737">
    <property type="term" value="C:cytoplasm"/>
    <property type="evidence" value="ECO:0007669"/>
    <property type="project" value="UniProtKB-ARBA"/>
</dbReference>
<proteinExistence type="predicted"/>
<dbReference type="Gene3D" id="3.40.5.90">
    <property type="entry name" value="CDGSH iron-sulfur domain, mitoNEET-type"/>
    <property type="match status" value="1"/>
</dbReference>
<dbReference type="GO" id="GO:0051537">
    <property type="term" value="F:2 iron, 2 sulfur cluster binding"/>
    <property type="evidence" value="ECO:0007669"/>
    <property type="project" value="UniProtKB-KW"/>
</dbReference>
<comment type="caution">
    <text evidence="6">The sequence shown here is derived from an EMBL/GenBank/DDBJ whole genome shotgun (WGS) entry which is preliminary data.</text>
</comment>
<evidence type="ECO:0000313" key="6">
    <source>
        <dbReference type="EMBL" id="RXH57043.1"/>
    </source>
</evidence>
<evidence type="ECO:0000256" key="1">
    <source>
        <dbReference type="ARBA" id="ARBA00022714"/>
    </source>
</evidence>
<keyword evidence="1" id="KW-0001">2Fe-2S</keyword>
<keyword evidence="2" id="KW-0479">Metal-binding</keyword>
<feature type="domain" description="Iron-binding zinc finger CDGSH type" evidence="5">
    <location>
        <begin position="36"/>
        <end position="87"/>
    </location>
</feature>
<keyword evidence="7" id="KW-1185">Reference proteome</keyword>
<reference evidence="7" key="2">
    <citation type="submission" date="2019-02" db="EMBL/GenBank/DDBJ databases">
        <title>Granulicella sibirica sp. nov., a psychrotolerant acidobacterium isolated from an organic soil layer in forested tundra, West Siberia.</title>
        <authorList>
            <person name="Oshkin I.Y."/>
            <person name="Kulichevskaya I.S."/>
            <person name="Rijpstra W.I.C."/>
            <person name="Sinninghe Damste J.S."/>
            <person name="Rakitin A.L."/>
            <person name="Ravin N.V."/>
            <person name="Dedysh S.N."/>
        </authorList>
    </citation>
    <scope>NUCLEOTIDE SEQUENCE [LARGE SCALE GENOMIC DNA]</scope>
    <source>
        <strain evidence="7">AF10</strain>
    </source>
</reference>
<evidence type="ECO:0000256" key="3">
    <source>
        <dbReference type="ARBA" id="ARBA00023004"/>
    </source>
</evidence>
<protein>
    <recommendedName>
        <fullName evidence="5">Iron-binding zinc finger CDGSH type domain-containing protein</fullName>
    </recommendedName>
</protein>
<dbReference type="InterPro" id="IPR018967">
    <property type="entry name" value="FeS-contain_CDGSH-typ"/>
</dbReference>
<gene>
    <name evidence="6" type="ORF">GRAN_0353</name>
</gene>
<dbReference type="AlphaFoldDB" id="A0A4Q0T0D0"/>
<dbReference type="SMART" id="SM00704">
    <property type="entry name" value="ZnF_CDGSH"/>
    <property type="match status" value="1"/>
</dbReference>
<evidence type="ECO:0000256" key="2">
    <source>
        <dbReference type="ARBA" id="ARBA00022723"/>
    </source>
</evidence>
<organism evidence="6 7">
    <name type="scientific">Granulicella sibirica</name>
    <dbReference type="NCBI Taxonomy" id="2479048"/>
    <lineage>
        <taxon>Bacteria</taxon>
        <taxon>Pseudomonadati</taxon>
        <taxon>Acidobacteriota</taxon>
        <taxon>Terriglobia</taxon>
        <taxon>Terriglobales</taxon>
        <taxon>Acidobacteriaceae</taxon>
        <taxon>Granulicella</taxon>
    </lineage>
</organism>